<keyword evidence="3" id="KW-1185">Reference proteome</keyword>
<organism evidence="2 3">
    <name type="scientific">Epicoccum nigrum</name>
    <name type="common">Soil fungus</name>
    <name type="synonym">Epicoccum purpurascens</name>
    <dbReference type="NCBI Taxonomy" id="105696"/>
    <lineage>
        <taxon>Eukaryota</taxon>
        <taxon>Fungi</taxon>
        <taxon>Dikarya</taxon>
        <taxon>Ascomycota</taxon>
        <taxon>Pezizomycotina</taxon>
        <taxon>Dothideomycetes</taxon>
        <taxon>Pleosporomycetidae</taxon>
        <taxon>Pleosporales</taxon>
        <taxon>Pleosporineae</taxon>
        <taxon>Didymellaceae</taxon>
        <taxon>Epicoccum</taxon>
    </lineage>
</organism>
<feature type="compositionally biased region" description="Polar residues" evidence="1">
    <location>
        <begin position="1"/>
        <end position="10"/>
    </location>
</feature>
<protein>
    <submittedName>
        <fullName evidence="2">Uncharacterized protein</fullName>
    </submittedName>
</protein>
<name>A0A1Y2LRS5_EPING</name>
<dbReference type="Proteomes" id="UP000193240">
    <property type="component" value="Unassembled WGS sequence"/>
</dbReference>
<reference evidence="2 3" key="1">
    <citation type="journal article" date="2017" name="Genome Announc.">
        <title>Genome sequence of the saprophytic ascomycete Epicoccum nigrum ICMP 19927 strain isolated from New Zealand.</title>
        <authorList>
            <person name="Fokin M."/>
            <person name="Fleetwood D."/>
            <person name="Weir B.S."/>
            <person name="Villas-Boas S.G."/>
        </authorList>
    </citation>
    <scope>NUCLEOTIDE SEQUENCE [LARGE SCALE GENOMIC DNA]</scope>
    <source>
        <strain evidence="2 3">ICMP 19927</strain>
    </source>
</reference>
<dbReference type="AlphaFoldDB" id="A0A1Y2LRS5"/>
<evidence type="ECO:0000313" key="3">
    <source>
        <dbReference type="Proteomes" id="UP000193240"/>
    </source>
</evidence>
<evidence type="ECO:0000313" key="2">
    <source>
        <dbReference type="EMBL" id="OSS46581.1"/>
    </source>
</evidence>
<dbReference type="InParanoid" id="A0A1Y2LRS5"/>
<gene>
    <name evidence="2" type="ORF">B5807_08345</name>
</gene>
<evidence type="ECO:0000256" key="1">
    <source>
        <dbReference type="SAM" id="MobiDB-lite"/>
    </source>
</evidence>
<sequence>MSASDISTTPPVDRGGMSAGTLPDYDIGRAISMWMRDDHTRRRLRRICYAYADWDEWAELELECQFRDVFEFPDSLRGVNDVYTSNKIPTLVLPKTAEKKGMVIELKRENASSEMGAKFDDLASFSVYTKSNVSDKYSDYVFVVLVMAFTDEADEFLKNIGMEPIPGAEAPVATLKTLKMYRKDFIVSGSTDDK</sequence>
<dbReference type="EMBL" id="KZ107851">
    <property type="protein sequence ID" value="OSS46581.1"/>
    <property type="molecule type" value="Genomic_DNA"/>
</dbReference>
<accession>A0A1Y2LRS5</accession>
<proteinExistence type="predicted"/>
<feature type="region of interest" description="Disordered" evidence="1">
    <location>
        <begin position="1"/>
        <end position="20"/>
    </location>
</feature>